<dbReference type="HAMAP" id="MF_00147_B">
    <property type="entry name" value="TIM_B"/>
    <property type="match status" value="1"/>
</dbReference>
<dbReference type="PANTHER" id="PTHR21139:SF42">
    <property type="entry name" value="TRIOSEPHOSPHATE ISOMERASE"/>
    <property type="match status" value="1"/>
</dbReference>
<sequence length="256" mass="27502">MMRTRLIAGNWKMHKTVAEAVEFVNDFRQAMPSSTAIDILLAPPFVSLFAIHQTMTANDRFTLAGQNLHWEKEGAFTGEISGPMLKALGCTFVLVGHSERRQLFGESNADVNNKVNAALEHGLGPIVCIGETLEERDAGKTQAIVKDQLLKGLSGLSAEKVSKITIAYEPVWAIGTGRAATIEQAEEVHTFIRATLTSEWGREVQDVRILYGGSVGPQNAEALFGCAEIDGALIGKACLDPATFAKICSLAVSAST</sequence>
<gene>
    <name evidence="6 8" type="primary">tpiA</name>
    <name evidence="8" type="ORF">PPG34_14145</name>
</gene>
<dbReference type="EC" id="5.3.1.1" evidence="6 7"/>
<evidence type="ECO:0000256" key="2">
    <source>
        <dbReference type="ARBA" id="ARBA00022432"/>
    </source>
</evidence>
<evidence type="ECO:0000256" key="6">
    <source>
        <dbReference type="HAMAP-Rule" id="MF_00147"/>
    </source>
</evidence>
<keyword evidence="2 6" id="KW-0312">Gluconeogenesis</keyword>
<dbReference type="EMBL" id="JAQOUE010000001">
    <property type="protein sequence ID" value="MDT7043495.1"/>
    <property type="molecule type" value="Genomic_DNA"/>
</dbReference>
<feature type="binding site" evidence="6">
    <location>
        <position position="175"/>
    </location>
    <ligand>
        <name>substrate</name>
    </ligand>
</feature>
<reference evidence="8 9" key="1">
    <citation type="journal article" date="2023" name="ISME J.">
        <title>Cultivation and genomic characterization of novel and ubiquitous marine nitrite-oxidizing bacteria from the Nitrospirales.</title>
        <authorList>
            <person name="Mueller A.J."/>
            <person name="Daebeler A."/>
            <person name="Herbold C.W."/>
            <person name="Kirkegaard R.H."/>
            <person name="Daims H."/>
        </authorList>
    </citation>
    <scope>NUCLEOTIDE SEQUENCE [LARGE SCALE GENOMIC DNA]</scope>
    <source>
        <strain evidence="8 9">EB</strain>
    </source>
</reference>
<name>A0ABU3KAI7_9BACT</name>
<feature type="binding site" evidence="6">
    <location>
        <position position="214"/>
    </location>
    <ligand>
        <name>substrate</name>
    </ligand>
</feature>
<dbReference type="PROSITE" id="PS00171">
    <property type="entry name" value="TIM_1"/>
    <property type="match status" value="1"/>
</dbReference>
<feature type="active site" description="Proton acceptor" evidence="6">
    <location>
        <position position="169"/>
    </location>
</feature>
<evidence type="ECO:0000256" key="5">
    <source>
        <dbReference type="ARBA" id="ARBA00023235"/>
    </source>
</evidence>
<keyword evidence="4 6" id="KW-0324">Glycolysis</keyword>
<comment type="similarity">
    <text evidence="1 6 7">Belongs to the triosephosphate isomerase family.</text>
</comment>
<evidence type="ECO:0000313" key="9">
    <source>
        <dbReference type="Proteomes" id="UP001250932"/>
    </source>
</evidence>
<comment type="pathway">
    <text evidence="6 7">Carbohydrate degradation; glycolysis; D-glyceraldehyde 3-phosphate from glycerone phosphate: step 1/1.</text>
</comment>
<dbReference type="RefSeq" id="WP_313834062.1">
    <property type="nucleotide sequence ID" value="NZ_JAQOUE010000001.1"/>
</dbReference>
<organism evidence="8 9">
    <name type="scientific">Candidatus Nitronereus thalassa</name>
    <dbReference type="NCBI Taxonomy" id="3020898"/>
    <lineage>
        <taxon>Bacteria</taxon>
        <taxon>Pseudomonadati</taxon>
        <taxon>Nitrospirota</taxon>
        <taxon>Nitrospiria</taxon>
        <taxon>Nitrospirales</taxon>
        <taxon>Nitrospiraceae</taxon>
        <taxon>Candidatus Nitronereus</taxon>
    </lineage>
</organism>
<evidence type="ECO:0000313" key="8">
    <source>
        <dbReference type="EMBL" id="MDT7043495.1"/>
    </source>
</evidence>
<dbReference type="PANTHER" id="PTHR21139">
    <property type="entry name" value="TRIOSEPHOSPHATE ISOMERASE"/>
    <property type="match status" value="1"/>
</dbReference>
<keyword evidence="5 6" id="KW-0413">Isomerase</keyword>
<comment type="function">
    <text evidence="6">Involved in the gluconeogenesis. Catalyzes stereospecifically the conversion of dihydroxyacetone phosphate (DHAP) to D-glyceraldehyde-3-phosphate (G3P).</text>
</comment>
<accession>A0ABU3KAI7</accession>
<keyword evidence="3 6" id="KW-0963">Cytoplasm</keyword>
<evidence type="ECO:0000256" key="3">
    <source>
        <dbReference type="ARBA" id="ARBA00022490"/>
    </source>
</evidence>
<dbReference type="InterPro" id="IPR035990">
    <property type="entry name" value="TIM_sf"/>
</dbReference>
<dbReference type="Gene3D" id="3.20.20.70">
    <property type="entry name" value="Aldolase class I"/>
    <property type="match status" value="1"/>
</dbReference>
<evidence type="ECO:0000256" key="4">
    <source>
        <dbReference type="ARBA" id="ARBA00023152"/>
    </source>
</evidence>
<evidence type="ECO:0000256" key="7">
    <source>
        <dbReference type="RuleBase" id="RU363013"/>
    </source>
</evidence>
<feature type="binding site" evidence="6">
    <location>
        <begin position="10"/>
        <end position="12"/>
    </location>
    <ligand>
        <name>substrate</name>
    </ligand>
</feature>
<dbReference type="InterPro" id="IPR000652">
    <property type="entry name" value="Triosephosphate_isomerase"/>
</dbReference>
<feature type="active site" description="Electrophile" evidence="6">
    <location>
        <position position="97"/>
    </location>
</feature>
<dbReference type="InterPro" id="IPR013785">
    <property type="entry name" value="Aldolase_TIM"/>
</dbReference>
<dbReference type="GO" id="GO:0004807">
    <property type="term" value="F:triose-phosphate isomerase activity"/>
    <property type="evidence" value="ECO:0007669"/>
    <property type="project" value="UniProtKB-EC"/>
</dbReference>
<comment type="catalytic activity">
    <reaction evidence="6 7">
        <text>D-glyceraldehyde 3-phosphate = dihydroxyacetone phosphate</text>
        <dbReference type="Rhea" id="RHEA:18585"/>
        <dbReference type="ChEBI" id="CHEBI:57642"/>
        <dbReference type="ChEBI" id="CHEBI:59776"/>
        <dbReference type="EC" id="5.3.1.1"/>
    </reaction>
</comment>
<comment type="pathway">
    <text evidence="6 7">Carbohydrate biosynthesis; gluconeogenesis.</text>
</comment>
<dbReference type="SUPFAM" id="SSF51351">
    <property type="entry name" value="Triosephosphate isomerase (TIM)"/>
    <property type="match status" value="1"/>
</dbReference>
<proteinExistence type="inferred from homology"/>
<comment type="subcellular location">
    <subcellularLocation>
        <location evidence="6 7">Cytoplasm</location>
    </subcellularLocation>
</comment>
<dbReference type="NCBIfam" id="TIGR00419">
    <property type="entry name" value="tim"/>
    <property type="match status" value="1"/>
</dbReference>
<evidence type="ECO:0000256" key="1">
    <source>
        <dbReference type="ARBA" id="ARBA00007422"/>
    </source>
</evidence>
<comment type="caution">
    <text evidence="8">The sequence shown here is derived from an EMBL/GenBank/DDBJ whole genome shotgun (WGS) entry which is preliminary data.</text>
</comment>
<dbReference type="InterPro" id="IPR020861">
    <property type="entry name" value="Triosephosphate_isomerase_AS"/>
</dbReference>
<dbReference type="CDD" id="cd00311">
    <property type="entry name" value="TIM"/>
    <property type="match status" value="1"/>
</dbReference>
<dbReference type="Pfam" id="PF00121">
    <property type="entry name" value="TIM"/>
    <property type="match status" value="1"/>
</dbReference>
<protein>
    <recommendedName>
        <fullName evidence="6 7">Triosephosphate isomerase</fullName>
        <shortName evidence="6">TIM</shortName>
        <shortName evidence="6">TPI</shortName>
        <ecNumber evidence="6 7">5.3.1.1</ecNumber>
    </recommendedName>
    <alternativeName>
        <fullName evidence="6">Triose-phosphate isomerase</fullName>
    </alternativeName>
</protein>
<comment type="caution">
    <text evidence="6">Lacks conserved residue(s) required for the propagation of feature annotation.</text>
</comment>
<keyword evidence="9" id="KW-1185">Reference proteome</keyword>
<dbReference type="InterPro" id="IPR022896">
    <property type="entry name" value="TrioseP_Isoase_bac/euk"/>
</dbReference>
<dbReference type="Proteomes" id="UP001250932">
    <property type="component" value="Unassembled WGS sequence"/>
</dbReference>
<dbReference type="PROSITE" id="PS51440">
    <property type="entry name" value="TIM_2"/>
    <property type="match status" value="1"/>
</dbReference>
<comment type="subunit">
    <text evidence="6 7">Homodimer.</text>
</comment>